<proteinExistence type="predicted"/>
<organism evidence="1 2">
    <name type="scientific">Prunus armeniaca</name>
    <name type="common">Apricot</name>
    <name type="synonym">Armeniaca vulgaris</name>
    <dbReference type="NCBI Taxonomy" id="36596"/>
    <lineage>
        <taxon>Eukaryota</taxon>
        <taxon>Viridiplantae</taxon>
        <taxon>Streptophyta</taxon>
        <taxon>Embryophyta</taxon>
        <taxon>Tracheophyta</taxon>
        <taxon>Spermatophyta</taxon>
        <taxon>Magnoliopsida</taxon>
        <taxon>eudicotyledons</taxon>
        <taxon>Gunneridae</taxon>
        <taxon>Pentapetalae</taxon>
        <taxon>rosids</taxon>
        <taxon>fabids</taxon>
        <taxon>Rosales</taxon>
        <taxon>Rosaceae</taxon>
        <taxon>Amygdaloideae</taxon>
        <taxon>Amygdaleae</taxon>
        <taxon>Prunus</taxon>
    </lineage>
</organism>
<evidence type="ECO:0000313" key="2">
    <source>
        <dbReference type="Proteomes" id="UP000507222"/>
    </source>
</evidence>
<dbReference type="Proteomes" id="UP000507222">
    <property type="component" value="Unassembled WGS sequence"/>
</dbReference>
<protein>
    <submittedName>
        <fullName evidence="1">Uncharacterized protein</fullName>
    </submittedName>
</protein>
<dbReference type="EMBL" id="CAEKDK010000008">
    <property type="protein sequence ID" value="CAB4289447.1"/>
    <property type="molecule type" value="Genomic_DNA"/>
</dbReference>
<accession>A0A6J5VP67</accession>
<sequence length="141" mass="15793">MVDDDNVHQQPANPSCLRINSTINSFFMTCHADIRDTKLEGYEEKFTYKKIDVALQATLEVKLALCGDLASISCSAGDHDTLKKQSTHIQELEKKKENSDLLITKLRSVVDVERKKVGDAKFELKCVVETHAKDVGVIQSK</sequence>
<gene>
    <name evidence="1" type="ORF">CURHAP_LOCUS48164</name>
</gene>
<name>A0A6J5VP67_PRUAR</name>
<evidence type="ECO:0000313" key="1">
    <source>
        <dbReference type="EMBL" id="CAB4289447.1"/>
    </source>
</evidence>
<reference evidence="1 2" key="1">
    <citation type="submission" date="2020-05" db="EMBL/GenBank/DDBJ databases">
        <authorList>
            <person name="Campoy J."/>
            <person name="Schneeberger K."/>
            <person name="Spophaly S."/>
        </authorList>
    </citation>
    <scope>NUCLEOTIDE SEQUENCE [LARGE SCALE GENOMIC DNA]</scope>
    <source>
        <strain evidence="1">PruArmRojPasFocal</strain>
    </source>
</reference>
<dbReference type="AlphaFoldDB" id="A0A6J5VP67"/>